<dbReference type="EMBL" id="FPCK01000002">
    <property type="protein sequence ID" value="SFV35546.1"/>
    <property type="molecule type" value="Genomic_DNA"/>
</dbReference>
<proteinExistence type="predicted"/>
<feature type="transmembrane region" description="Helical" evidence="1">
    <location>
        <begin position="45"/>
        <end position="68"/>
    </location>
</feature>
<evidence type="ECO:0000313" key="3">
    <source>
        <dbReference type="Proteomes" id="UP000199074"/>
    </source>
</evidence>
<dbReference type="AlphaFoldDB" id="A0A1I7NLN3"/>
<organism evidence="2 3">
    <name type="scientific">Devosia crocina</name>
    <dbReference type="NCBI Taxonomy" id="429728"/>
    <lineage>
        <taxon>Bacteria</taxon>
        <taxon>Pseudomonadati</taxon>
        <taxon>Pseudomonadota</taxon>
        <taxon>Alphaproteobacteria</taxon>
        <taxon>Hyphomicrobiales</taxon>
        <taxon>Devosiaceae</taxon>
        <taxon>Devosia</taxon>
    </lineage>
</organism>
<reference evidence="2 3" key="1">
    <citation type="submission" date="2016-10" db="EMBL/GenBank/DDBJ databases">
        <authorList>
            <person name="de Groot N.N."/>
        </authorList>
    </citation>
    <scope>NUCLEOTIDE SEQUENCE [LARGE SCALE GENOMIC DNA]</scope>
    <source>
        <strain evidence="2 3">IPL20</strain>
    </source>
</reference>
<name>A0A1I7NLN3_9HYPH</name>
<dbReference type="Proteomes" id="UP000199074">
    <property type="component" value="Unassembled WGS sequence"/>
</dbReference>
<dbReference type="InterPro" id="IPR010406">
    <property type="entry name" value="DUF1003"/>
</dbReference>
<dbReference type="RefSeq" id="WP_092424423.1">
    <property type="nucleotide sequence ID" value="NZ_FPCK01000002.1"/>
</dbReference>
<feature type="transmembrane region" description="Helical" evidence="1">
    <location>
        <begin position="83"/>
        <end position="103"/>
    </location>
</feature>
<sequence length="178" mass="19620">MSGREAETGRTEVPEPVSRNIDVINAWKRKRAAERSLSDKVADGVSAFAGSMPFVYTHLAVFGFWIVANLNLVPGLRPWDPTLVVLAMIASVEAIFLSTFVLINQNHMTAASEQRAELDLQVGLLNERETTRLLTLTQAIADHLGVEVPADSEVDQLKQDTQPDAILRAVDEKRQQGD</sequence>
<gene>
    <name evidence="2" type="ORF">SAMN05216456_2174</name>
</gene>
<accession>A0A1I7NLN3</accession>
<evidence type="ECO:0000313" key="2">
    <source>
        <dbReference type="EMBL" id="SFV35546.1"/>
    </source>
</evidence>
<keyword evidence="3" id="KW-1185">Reference proteome</keyword>
<dbReference type="STRING" id="429728.SAMN05216456_2174"/>
<dbReference type="Pfam" id="PF06210">
    <property type="entry name" value="DUF1003"/>
    <property type="match status" value="1"/>
</dbReference>
<keyword evidence="1" id="KW-1133">Transmembrane helix</keyword>
<evidence type="ECO:0000256" key="1">
    <source>
        <dbReference type="SAM" id="Phobius"/>
    </source>
</evidence>
<dbReference type="OrthoDB" id="9795736at2"/>
<protein>
    <submittedName>
        <fullName evidence="2">Uncharacterized membrane protein</fullName>
    </submittedName>
</protein>
<keyword evidence="1" id="KW-0812">Transmembrane</keyword>
<keyword evidence="1" id="KW-0472">Membrane</keyword>